<evidence type="ECO:0000259" key="1">
    <source>
        <dbReference type="PROSITE" id="PS50013"/>
    </source>
</evidence>
<proteinExistence type="predicted"/>
<dbReference type="InterPro" id="IPR056924">
    <property type="entry name" value="SH3_Tf2-1"/>
</dbReference>
<dbReference type="Gene3D" id="2.40.50.40">
    <property type="match status" value="1"/>
</dbReference>
<dbReference type="OrthoDB" id="3268967at2759"/>
<dbReference type="SUPFAM" id="SSF54160">
    <property type="entry name" value="Chromo domain-like"/>
    <property type="match status" value="1"/>
</dbReference>
<dbReference type="PROSITE" id="PS50013">
    <property type="entry name" value="CHROMO_2"/>
    <property type="match status" value="1"/>
</dbReference>
<dbReference type="InterPro" id="IPR023780">
    <property type="entry name" value="Chromo_domain"/>
</dbReference>
<dbReference type="InterPro" id="IPR000953">
    <property type="entry name" value="Chromo/chromo_shadow_dom"/>
</dbReference>
<gene>
    <name evidence="2" type="ORF">H1R20_g7532</name>
</gene>
<dbReference type="EMBL" id="JANBPK010000867">
    <property type="protein sequence ID" value="KAJ2929564.1"/>
    <property type="molecule type" value="Genomic_DNA"/>
</dbReference>
<dbReference type="InterPro" id="IPR016197">
    <property type="entry name" value="Chromo-like_dom_sf"/>
</dbReference>
<name>A0A9W8JB29_9AGAR</name>
<dbReference type="Proteomes" id="UP001140091">
    <property type="component" value="Unassembled WGS sequence"/>
</dbReference>
<sequence>MLPPPSNAAEIKAVDLIRLHELILFEAQDNLLSAKIEQAFYANKKTRNRRKQLKAGDPGRVTKFLPRWTGPYTIVKANPGTSTYTLDLPGDSTVFPVFHSSLLKRYHDNDDSLIPTRALLKPPPLKFDDGTEEYFIEKIIDEHRTRRMSRYLVRWKGYGPEDDLWIPEEELEGTDALKRWKERSGT</sequence>
<feature type="non-terminal residue" evidence="2">
    <location>
        <position position="186"/>
    </location>
</feature>
<dbReference type="Pfam" id="PF24626">
    <property type="entry name" value="SH3_Tf2-1"/>
    <property type="match status" value="1"/>
</dbReference>
<accession>A0A9W8JB29</accession>
<reference evidence="2" key="1">
    <citation type="submission" date="2022-06" db="EMBL/GenBank/DDBJ databases">
        <title>Genome Sequence of Candolleomyces eurysporus.</title>
        <authorList>
            <person name="Buettner E."/>
        </authorList>
    </citation>
    <scope>NUCLEOTIDE SEQUENCE</scope>
    <source>
        <strain evidence="2">VTCC 930004</strain>
    </source>
</reference>
<protein>
    <recommendedName>
        <fullName evidence="1">Chromo domain-containing protein</fullName>
    </recommendedName>
</protein>
<organism evidence="2 3">
    <name type="scientific">Candolleomyces eurysporus</name>
    <dbReference type="NCBI Taxonomy" id="2828524"/>
    <lineage>
        <taxon>Eukaryota</taxon>
        <taxon>Fungi</taxon>
        <taxon>Dikarya</taxon>
        <taxon>Basidiomycota</taxon>
        <taxon>Agaricomycotina</taxon>
        <taxon>Agaricomycetes</taxon>
        <taxon>Agaricomycetidae</taxon>
        <taxon>Agaricales</taxon>
        <taxon>Agaricineae</taxon>
        <taxon>Psathyrellaceae</taxon>
        <taxon>Candolleomyces</taxon>
    </lineage>
</organism>
<comment type="caution">
    <text evidence="2">The sequence shown here is derived from an EMBL/GenBank/DDBJ whole genome shotgun (WGS) entry which is preliminary data.</text>
</comment>
<evidence type="ECO:0000313" key="3">
    <source>
        <dbReference type="Proteomes" id="UP001140091"/>
    </source>
</evidence>
<dbReference type="SMART" id="SM00298">
    <property type="entry name" value="CHROMO"/>
    <property type="match status" value="1"/>
</dbReference>
<dbReference type="Pfam" id="PF00385">
    <property type="entry name" value="Chromo"/>
    <property type="match status" value="1"/>
</dbReference>
<evidence type="ECO:0000313" key="2">
    <source>
        <dbReference type="EMBL" id="KAJ2929564.1"/>
    </source>
</evidence>
<dbReference type="GO" id="GO:0006338">
    <property type="term" value="P:chromatin remodeling"/>
    <property type="evidence" value="ECO:0007669"/>
    <property type="project" value="UniProtKB-ARBA"/>
</dbReference>
<keyword evidence="3" id="KW-1185">Reference proteome</keyword>
<dbReference type="AlphaFoldDB" id="A0A9W8JB29"/>
<feature type="domain" description="Chromo" evidence="1">
    <location>
        <begin position="134"/>
        <end position="186"/>
    </location>
</feature>